<accession>A0A8H7QUE1</accession>
<dbReference type="InterPro" id="IPR045358">
    <property type="entry name" value="Ty3_capsid"/>
</dbReference>
<keyword evidence="3" id="KW-1185">Reference proteome</keyword>
<protein>
    <recommendedName>
        <fullName evidence="1">Ty3 transposon capsid-like protein domain-containing protein</fullName>
    </recommendedName>
</protein>
<feature type="domain" description="Ty3 transposon capsid-like protein" evidence="1">
    <location>
        <begin position="90"/>
        <end position="252"/>
    </location>
</feature>
<name>A0A8H7QUE1_9FUNG</name>
<sequence>MPELTAEQIEAVKNLLQRVALLEDEVLPQVTTQLTSLNNLANGLARRFHTVDGAAIQQQLSDLGAEIHSYIAENFVSKASNLNSNNAICVKAPQPFSGQASYIDSFFTQLQVVFLADSSKFSNNDENKVLYTINCLAGTALNYVLPFIKDIDPSNKPEMLTNFTTFTRLLYSAFADSNPTVNAEGALRNLKHTGSAAVYASEFRRLSILLSWNNDALVSQYLLNLKDTIKDELARRDPIKELNDLMNISIDIDNRLFARNKQKLGNQPRPVQQRYVTKPETTPMDLNAVSTHNNNFLPRGPLTQDEKDRRRRLNLCVYCAMPGHLLPLAQTRTVTSLVALPSQLS</sequence>
<dbReference type="Proteomes" id="UP000603453">
    <property type="component" value="Unassembled WGS sequence"/>
</dbReference>
<dbReference type="Pfam" id="PF19259">
    <property type="entry name" value="Ty3_capsid"/>
    <property type="match status" value="1"/>
</dbReference>
<reference evidence="2" key="1">
    <citation type="submission" date="2020-12" db="EMBL/GenBank/DDBJ databases">
        <title>Metabolic potential, ecology and presence of endohyphal bacteria is reflected in genomic diversity of Mucoromycotina.</title>
        <authorList>
            <person name="Muszewska A."/>
            <person name="Okrasinska A."/>
            <person name="Steczkiewicz K."/>
            <person name="Drgas O."/>
            <person name="Orlowska M."/>
            <person name="Perlinska-Lenart U."/>
            <person name="Aleksandrzak-Piekarczyk T."/>
            <person name="Szatraj K."/>
            <person name="Zielenkiewicz U."/>
            <person name="Pilsyk S."/>
            <person name="Malc E."/>
            <person name="Mieczkowski P."/>
            <person name="Kruszewska J.S."/>
            <person name="Biernat P."/>
            <person name="Pawlowska J."/>
        </authorList>
    </citation>
    <scope>NUCLEOTIDE SEQUENCE</scope>
    <source>
        <strain evidence="2">WA0000017839</strain>
    </source>
</reference>
<dbReference type="OrthoDB" id="2266810at2759"/>
<dbReference type="PANTHER" id="PTHR15503">
    <property type="entry name" value="LDOC1 RELATED"/>
    <property type="match status" value="1"/>
</dbReference>
<dbReference type="InterPro" id="IPR032567">
    <property type="entry name" value="RTL1-rel"/>
</dbReference>
<proteinExistence type="predicted"/>
<evidence type="ECO:0000313" key="2">
    <source>
        <dbReference type="EMBL" id="KAG2197953.1"/>
    </source>
</evidence>
<organism evidence="2 3">
    <name type="scientific">Mucor saturninus</name>
    <dbReference type="NCBI Taxonomy" id="64648"/>
    <lineage>
        <taxon>Eukaryota</taxon>
        <taxon>Fungi</taxon>
        <taxon>Fungi incertae sedis</taxon>
        <taxon>Mucoromycota</taxon>
        <taxon>Mucoromycotina</taxon>
        <taxon>Mucoromycetes</taxon>
        <taxon>Mucorales</taxon>
        <taxon>Mucorineae</taxon>
        <taxon>Mucoraceae</taxon>
        <taxon>Mucor</taxon>
    </lineage>
</organism>
<dbReference type="AlphaFoldDB" id="A0A8H7QUE1"/>
<gene>
    <name evidence="2" type="ORF">INT47_002980</name>
</gene>
<dbReference type="PANTHER" id="PTHR15503:SF22">
    <property type="entry name" value="TRANSPOSON TY3-I GAG POLYPROTEIN"/>
    <property type="match status" value="1"/>
</dbReference>
<comment type="caution">
    <text evidence="2">The sequence shown here is derived from an EMBL/GenBank/DDBJ whole genome shotgun (WGS) entry which is preliminary data.</text>
</comment>
<evidence type="ECO:0000313" key="3">
    <source>
        <dbReference type="Proteomes" id="UP000603453"/>
    </source>
</evidence>
<dbReference type="EMBL" id="JAEPRD010000119">
    <property type="protein sequence ID" value="KAG2197953.1"/>
    <property type="molecule type" value="Genomic_DNA"/>
</dbReference>
<evidence type="ECO:0000259" key="1">
    <source>
        <dbReference type="Pfam" id="PF19259"/>
    </source>
</evidence>